<sequence length="554" mass="62900">MSSSCDAKSSSASPMFAKKKEAPLPRRKREQQHRRNKKGFLVVSRTVSTTQKALAVSSGSRRQEEEAKENDEGGTTTTTERKRKMLSRRDALTTTSLFSWMMMMMMENDNSTTKFFAFASGEEGAAAVNMTARELQDQYWAKLASRESAYYTYWWALPLAPYKTKTTFITNPTFNEERVIIDAEGNRTVLKENVLAEKVWTFDQLQGLLDVYVNVRMTVVKLKNGGLWVHNPVAPTMEVIDAVKKLEEKHGKVKHIVVGSVAIEHKIYSGPFAQYFPDADVWLPKDDWTFPVNVKLADFVPIFPNKPKYLPLSSKERSEETNDFVPWKDEIEHETLKVGGSSLRNFKDPWFVDTAFYVKETKSLVLTDVLEKVSNKPVPVATIDPEPLYVRAMDKQGESKPMTSETRSEGWGKTVLFGLLFNPDSVDVKISLPNAADDLLDAFTWDASWKPAFENLTKRKHGFVPPVLALLAFPRRKKEVREWTKKVCEDNSWAFTHVVPAHLDGPFECSPTEFQSAIEYSLVTSPEENFGKDAFTLMEVSRLSEEIGSLEKPI</sequence>
<dbReference type="PANTHER" id="PTHR33835:SF2">
    <property type="entry name" value="LYSINE-TRNA LIGASE"/>
    <property type="match status" value="1"/>
</dbReference>
<gene>
    <name evidence="2" type="ordered locus">Bathy16g01450</name>
</gene>
<keyword evidence="3" id="KW-1185">Reference proteome</keyword>
<organism evidence="2 3">
    <name type="scientific">Bathycoccus prasinos</name>
    <dbReference type="NCBI Taxonomy" id="41875"/>
    <lineage>
        <taxon>Eukaryota</taxon>
        <taxon>Viridiplantae</taxon>
        <taxon>Chlorophyta</taxon>
        <taxon>Mamiellophyceae</taxon>
        <taxon>Mamiellales</taxon>
        <taxon>Bathycoccaceae</taxon>
        <taxon>Bathycoccus</taxon>
    </lineage>
</organism>
<dbReference type="KEGG" id="bpg:Bathy16g01450"/>
<feature type="compositionally biased region" description="Low complexity" evidence="1">
    <location>
        <begin position="1"/>
        <end position="13"/>
    </location>
</feature>
<dbReference type="Proteomes" id="UP000198341">
    <property type="component" value="Chromosome 16"/>
</dbReference>
<dbReference type="eggNOG" id="ENOG502QU5X">
    <property type="taxonomic scope" value="Eukaryota"/>
</dbReference>
<evidence type="ECO:0000256" key="1">
    <source>
        <dbReference type="SAM" id="MobiDB-lite"/>
    </source>
</evidence>
<evidence type="ECO:0000313" key="2">
    <source>
        <dbReference type="EMBL" id="CCO20158.1"/>
    </source>
</evidence>
<dbReference type="OrthoDB" id="421671at2759"/>
<proteinExistence type="predicted"/>
<dbReference type="InterPro" id="IPR025638">
    <property type="entry name" value="DUF4336"/>
</dbReference>
<dbReference type="PANTHER" id="PTHR33835">
    <property type="entry name" value="YALI0C07656P"/>
    <property type="match status" value="1"/>
</dbReference>
<dbReference type="RefSeq" id="XP_007508541.1">
    <property type="nucleotide sequence ID" value="XM_007508479.1"/>
</dbReference>
<dbReference type="AlphaFoldDB" id="K8FD60"/>
<name>K8FD60_9CHLO</name>
<feature type="compositionally biased region" description="Basic residues" evidence="1">
    <location>
        <begin position="25"/>
        <end position="38"/>
    </location>
</feature>
<dbReference type="GeneID" id="19011295"/>
<reference evidence="2 3" key="1">
    <citation type="submission" date="2011-10" db="EMBL/GenBank/DDBJ databases">
        <authorList>
            <person name="Genoscope - CEA"/>
        </authorList>
    </citation>
    <scope>NUCLEOTIDE SEQUENCE [LARGE SCALE GENOMIC DNA]</scope>
    <source>
        <strain evidence="2 3">RCC 1105</strain>
    </source>
</reference>
<dbReference type="EMBL" id="FO082263">
    <property type="protein sequence ID" value="CCO20158.1"/>
    <property type="molecule type" value="Genomic_DNA"/>
</dbReference>
<feature type="compositionally biased region" description="Polar residues" evidence="1">
    <location>
        <begin position="45"/>
        <end position="60"/>
    </location>
</feature>
<evidence type="ECO:0000313" key="3">
    <source>
        <dbReference type="Proteomes" id="UP000198341"/>
    </source>
</evidence>
<dbReference type="Pfam" id="PF14234">
    <property type="entry name" value="DUF4336"/>
    <property type="match status" value="1"/>
</dbReference>
<feature type="region of interest" description="Disordered" evidence="1">
    <location>
        <begin position="1"/>
        <end position="86"/>
    </location>
</feature>
<accession>K8FD60</accession>
<protein>
    <submittedName>
        <fullName evidence="2">Uncharacterized protein</fullName>
    </submittedName>
</protein>